<dbReference type="PANTHER" id="PTHR10693">
    <property type="entry name" value="RAS GTPASE-ACTIVATING PROTEIN-BINDING PROTEIN"/>
    <property type="match status" value="1"/>
</dbReference>
<dbReference type="AlphaFoldDB" id="A0A9K3MZA4"/>
<feature type="domain" description="NTF2" evidence="2">
    <location>
        <begin position="1"/>
        <end position="87"/>
    </location>
</feature>
<protein>
    <submittedName>
        <fullName evidence="3">Ras GTPase-activating protein-binding protein</fullName>
    </submittedName>
</protein>
<gene>
    <name evidence="3" type="ORF">HanXRQr2_Chr11g0475151</name>
</gene>
<reference evidence="3" key="2">
    <citation type="submission" date="2020-06" db="EMBL/GenBank/DDBJ databases">
        <title>Helianthus annuus Genome sequencing and assembly Release 2.</title>
        <authorList>
            <person name="Gouzy J."/>
            <person name="Langlade N."/>
            <person name="Munos S."/>
        </authorList>
    </citation>
    <scope>NUCLEOTIDE SEQUENCE</scope>
    <source>
        <tissue evidence="3">Leaves</tissue>
    </source>
</reference>
<dbReference type="CDD" id="cd00780">
    <property type="entry name" value="NTF2"/>
    <property type="match status" value="1"/>
</dbReference>
<dbReference type="Gramene" id="mRNA:HanXRQr2_Chr11g0475151">
    <property type="protein sequence ID" value="CDS:HanXRQr2_Chr11g0475151.1"/>
    <property type="gene ID" value="HanXRQr2_Chr11g0475151"/>
</dbReference>
<dbReference type="Pfam" id="PF02136">
    <property type="entry name" value="NTF2"/>
    <property type="match status" value="1"/>
</dbReference>
<dbReference type="Proteomes" id="UP000215914">
    <property type="component" value="Unassembled WGS sequence"/>
</dbReference>
<keyword evidence="4" id="KW-1185">Reference proteome</keyword>
<dbReference type="InterPro" id="IPR032710">
    <property type="entry name" value="NTF2-like_dom_sf"/>
</dbReference>
<dbReference type="InterPro" id="IPR039539">
    <property type="entry name" value="Ras_GTPase_bind_prot"/>
</dbReference>
<dbReference type="InterPro" id="IPR002075">
    <property type="entry name" value="NTF2_dom"/>
</dbReference>
<dbReference type="PROSITE" id="PS50177">
    <property type="entry name" value="NTF2_DOMAIN"/>
    <property type="match status" value="1"/>
</dbReference>
<dbReference type="GO" id="GO:0003723">
    <property type="term" value="F:RNA binding"/>
    <property type="evidence" value="ECO:0007669"/>
    <property type="project" value="UniProtKB-KW"/>
</dbReference>
<reference evidence="3" key="1">
    <citation type="journal article" date="2017" name="Nature">
        <title>The sunflower genome provides insights into oil metabolism, flowering and Asterid evolution.</title>
        <authorList>
            <person name="Badouin H."/>
            <person name="Gouzy J."/>
            <person name="Grassa C.J."/>
            <person name="Murat F."/>
            <person name="Staton S.E."/>
            <person name="Cottret L."/>
            <person name="Lelandais-Briere C."/>
            <person name="Owens G.L."/>
            <person name="Carrere S."/>
            <person name="Mayjonade B."/>
            <person name="Legrand L."/>
            <person name="Gill N."/>
            <person name="Kane N.C."/>
            <person name="Bowers J.E."/>
            <person name="Hubner S."/>
            <person name="Bellec A."/>
            <person name="Berard A."/>
            <person name="Berges H."/>
            <person name="Blanchet N."/>
            <person name="Boniface M.C."/>
            <person name="Brunel D."/>
            <person name="Catrice O."/>
            <person name="Chaidir N."/>
            <person name="Claudel C."/>
            <person name="Donnadieu C."/>
            <person name="Faraut T."/>
            <person name="Fievet G."/>
            <person name="Helmstetter N."/>
            <person name="King M."/>
            <person name="Knapp S.J."/>
            <person name="Lai Z."/>
            <person name="Le Paslier M.C."/>
            <person name="Lippi Y."/>
            <person name="Lorenzon L."/>
            <person name="Mandel J.R."/>
            <person name="Marage G."/>
            <person name="Marchand G."/>
            <person name="Marquand E."/>
            <person name="Bret-Mestries E."/>
            <person name="Morien E."/>
            <person name="Nambeesan S."/>
            <person name="Nguyen T."/>
            <person name="Pegot-Espagnet P."/>
            <person name="Pouilly N."/>
            <person name="Raftis F."/>
            <person name="Sallet E."/>
            <person name="Schiex T."/>
            <person name="Thomas J."/>
            <person name="Vandecasteele C."/>
            <person name="Vares D."/>
            <person name="Vear F."/>
            <person name="Vautrin S."/>
            <person name="Crespi M."/>
            <person name="Mangin B."/>
            <person name="Burke J.M."/>
            <person name="Salse J."/>
            <person name="Munos S."/>
            <person name="Vincourt P."/>
            <person name="Rieseberg L.H."/>
            <person name="Langlade N.B."/>
        </authorList>
    </citation>
    <scope>NUCLEOTIDE SEQUENCE</scope>
    <source>
        <tissue evidence="3">Leaves</tissue>
    </source>
</reference>
<name>A0A9K3MZA4_HELAN</name>
<dbReference type="Gene3D" id="3.10.450.50">
    <property type="match status" value="1"/>
</dbReference>
<sequence>MYGLCFFIFKVCTGMQVINAKILSLNYGDLKAEIKSVDAQESLNGGVSVLVTGYMNGMDNIQQQFTQSFFLAPQDKGYFVLNGVFRYMNIDNHHDEDHAPIEDVVASATPEQGDTFDELMSVIILELVLVYSVLIF</sequence>
<evidence type="ECO:0000313" key="3">
    <source>
        <dbReference type="EMBL" id="KAF5780713.1"/>
    </source>
</evidence>
<accession>A0A9K3MZA4</accession>
<proteinExistence type="predicted"/>
<dbReference type="EMBL" id="MNCJ02000326">
    <property type="protein sequence ID" value="KAF5780713.1"/>
    <property type="molecule type" value="Genomic_DNA"/>
</dbReference>
<dbReference type="InterPro" id="IPR018222">
    <property type="entry name" value="Nuclear_transport_factor_2_euk"/>
</dbReference>
<evidence type="ECO:0000313" key="4">
    <source>
        <dbReference type="Proteomes" id="UP000215914"/>
    </source>
</evidence>
<evidence type="ECO:0000259" key="2">
    <source>
        <dbReference type="PROSITE" id="PS50177"/>
    </source>
</evidence>
<evidence type="ECO:0000256" key="1">
    <source>
        <dbReference type="ARBA" id="ARBA00022884"/>
    </source>
</evidence>
<organism evidence="3 4">
    <name type="scientific">Helianthus annuus</name>
    <name type="common">Common sunflower</name>
    <dbReference type="NCBI Taxonomy" id="4232"/>
    <lineage>
        <taxon>Eukaryota</taxon>
        <taxon>Viridiplantae</taxon>
        <taxon>Streptophyta</taxon>
        <taxon>Embryophyta</taxon>
        <taxon>Tracheophyta</taxon>
        <taxon>Spermatophyta</taxon>
        <taxon>Magnoliopsida</taxon>
        <taxon>eudicotyledons</taxon>
        <taxon>Gunneridae</taxon>
        <taxon>Pentapetalae</taxon>
        <taxon>asterids</taxon>
        <taxon>campanulids</taxon>
        <taxon>Asterales</taxon>
        <taxon>Asteraceae</taxon>
        <taxon>Asteroideae</taxon>
        <taxon>Heliantheae alliance</taxon>
        <taxon>Heliantheae</taxon>
        <taxon>Helianthus</taxon>
    </lineage>
</organism>
<dbReference type="PANTHER" id="PTHR10693:SF20">
    <property type="entry name" value="AT27578P"/>
    <property type="match status" value="1"/>
</dbReference>
<dbReference type="SUPFAM" id="SSF54427">
    <property type="entry name" value="NTF2-like"/>
    <property type="match status" value="1"/>
</dbReference>
<comment type="caution">
    <text evidence="3">The sequence shown here is derived from an EMBL/GenBank/DDBJ whole genome shotgun (WGS) entry which is preliminary data.</text>
</comment>
<keyword evidence="1" id="KW-0694">RNA-binding</keyword>
<dbReference type="GO" id="GO:0005737">
    <property type="term" value="C:cytoplasm"/>
    <property type="evidence" value="ECO:0007669"/>
    <property type="project" value="UniProtKB-ARBA"/>
</dbReference>